<organism evidence="2 3">
    <name type="scientific">Heterorhabditis bacteriophora</name>
    <name type="common">Entomopathogenic nematode worm</name>
    <dbReference type="NCBI Taxonomy" id="37862"/>
    <lineage>
        <taxon>Eukaryota</taxon>
        <taxon>Metazoa</taxon>
        <taxon>Ecdysozoa</taxon>
        <taxon>Nematoda</taxon>
        <taxon>Chromadorea</taxon>
        <taxon>Rhabditida</taxon>
        <taxon>Rhabditina</taxon>
        <taxon>Rhabditomorpha</taxon>
        <taxon>Strongyloidea</taxon>
        <taxon>Heterorhabditidae</taxon>
        <taxon>Heterorhabditis</taxon>
    </lineage>
</organism>
<proteinExistence type="predicted"/>
<feature type="transmembrane region" description="Helical" evidence="1">
    <location>
        <begin position="52"/>
        <end position="73"/>
    </location>
</feature>
<reference evidence="3" key="1">
    <citation type="submission" date="2016-11" db="UniProtKB">
        <authorList>
            <consortium name="WormBaseParasite"/>
        </authorList>
    </citation>
    <scope>IDENTIFICATION</scope>
</reference>
<dbReference type="WBParaSite" id="Hba_06115">
    <property type="protein sequence ID" value="Hba_06115"/>
    <property type="gene ID" value="Hba_06115"/>
</dbReference>
<keyword evidence="2" id="KW-1185">Reference proteome</keyword>
<keyword evidence="1" id="KW-0472">Membrane</keyword>
<sequence>MSYPKVGGVMIFYILFPFVHTVYINLISSTFYSDLKPSSLLSPSTAEIFNDTLMMMLSAYGAVATIFLVFFNVHYRKCLYGKLQDFAK</sequence>
<accession>A0A1I7WLU6</accession>
<evidence type="ECO:0000313" key="3">
    <source>
        <dbReference type="WBParaSite" id="Hba_06115"/>
    </source>
</evidence>
<name>A0A1I7WLU6_HETBA</name>
<protein>
    <submittedName>
        <fullName evidence="3">ABC transporter permease</fullName>
    </submittedName>
</protein>
<keyword evidence="1" id="KW-1133">Transmembrane helix</keyword>
<evidence type="ECO:0000256" key="1">
    <source>
        <dbReference type="SAM" id="Phobius"/>
    </source>
</evidence>
<dbReference type="Proteomes" id="UP000095283">
    <property type="component" value="Unplaced"/>
</dbReference>
<dbReference type="AlphaFoldDB" id="A0A1I7WLU6"/>
<feature type="transmembrane region" description="Helical" evidence="1">
    <location>
        <begin position="12"/>
        <end position="32"/>
    </location>
</feature>
<keyword evidence="1" id="KW-0812">Transmembrane</keyword>
<evidence type="ECO:0000313" key="2">
    <source>
        <dbReference type="Proteomes" id="UP000095283"/>
    </source>
</evidence>